<protein>
    <recommendedName>
        <fullName evidence="3">DUF1642 domain-containing protein</fullName>
    </recommendedName>
</protein>
<dbReference type="RefSeq" id="WP_070792767.1">
    <property type="nucleotide sequence ID" value="NZ_MKIR01000023.1"/>
</dbReference>
<organism evidence="1 2">
    <name type="scientific">Floricoccus tropicus</name>
    <dbReference type="NCBI Taxonomy" id="1859473"/>
    <lineage>
        <taxon>Bacteria</taxon>
        <taxon>Bacillati</taxon>
        <taxon>Bacillota</taxon>
        <taxon>Bacilli</taxon>
        <taxon>Lactobacillales</taxon>
        <taxon>Streptococcaceae</taxon>
        <taxon>Floricoccus</taxon>
    </lineage>
</organism>
<name>A0A1E8GKQ8_9LACT</name>
<evidence type="ECO:0008006" key="3">
    <source>
        <dbReference type="Google" id="ProtNLM"/>
    </source>
</evidence>
<gene>
    <name evidence="1" type="ORF">BG261_05445</name>
</gene>
<evidence type="ECO:0000313" key="1">
    <source>
        <dbReference type="EMBL" id="OFI48834.1"/>
    </source>
</evidence>
<dbReference type="OrthoDB" id="9911147at2"/>
<dbReference type="AlphaFoldDB" id="A0A1E8GKQ8"/>
<dbReference type="Proteomes" id="UP000178622">
    <property type="component" value="Unassembled WGS sequence"/>
</dbReference>
<dbReference type="STRING" id="1859473.BG261_05445"/>
<comment type="caution">
    <text evidence="1">The sequence shown here is derived from an EMBL/GenBank/DDBJ whole genome shotgun (WGS) entry which is preliminary data.</text>
</comment>
<dbReference type="EMBL" id="MKIR01000023">
    <property type="protein sequence ID" value="OFI48834.1"/>
    <property type="molecule type" value="Genomic_DNA"/>
</dbReference>
<evidence type="ECO:0000313" key="2">
    <source>
        <dbReference type="Proteomes" id="UP000178622"/>
    </source>
</evidence>
<accession>A0A1E8GKQ8</accession>
<keyword evidence="2" id="KW-1185">Reference proteome</keyword>
<proteinExistence type="predicted"/>
<reference evidence="2" key="1">
    <citation type="submission" date="2016-09" db="EMBL/GenBank/DDBJ databases">
        <title>Draft genome sequence of a novel species of the family Streptococcaceae isolated from flowers.</title>
        <authorList>
            <person name="Chuah L.-O."/>
            <person name="Yap K.-P."/>
            <person name="Thong K.L."/>
            <person name="Liong M.T."/>
            <person name="Ahmad R."/>
            <person name="Rusul G."/>
        </authorList>
    </citation>
    <scope>NUCLEOTIDE SEQUENCE [LARGE SCALE GENOMIC DNA]</scope>
    <source>
        <strain evidence="2">DF1</strain>
    </source>
</reference>
<sequence>MSKFKVGDIVKFKKNWIGGKVGKGSIGIITKLNLVLAENVIVYHSSEISSLDVYEGDLELVKKNNPVKPKIVVPKWFDQWYKNIRQQGQNVIFQISNFESYFTGIFLEDEDKWNWIYKNAESIIRIILGDLEYEVEKEIRWTVEATDEEEVVWRTKKLGAFDRIGFKPWVTEENCYKWNTEEEANEYIRVNKIEGAEAVLVEV</sequence>